<evidence type="ECO:0000256" key="2">
    <source>
        <dbReference type="SAM" id="SignalP"/>
    </source>
</evidence>
<comment type="similarity">
    <text evidence="1">Belongs to the UPF0065 (bug) family.</text>
</comment>
<proteinExistence type="inferred from homology"/>
<dbReference type="Pfam" id="PF03401">
    <property type="entry name" value="TctC"/>
    <property type="match status" value="1"/>
</dbReference>
<dbReference type="RefSeq" id="WP_053822038.1">
    <property type="nucleotide sequence ID" value="NZ_BAAAEB010000048.1"/>
</dbReference>
<gene>
    <name evidence="3" type="ORF">HLB16_24445</name>
</gene>
<dbReference type="InterPro" id="IPR042100">
    <property type="entry name" value="Bug_dom1"/>
</dbReference>
<dbReference type="CDD" id="cd13578">
    <property type="entry name" value="PBP2_Bug27"/>
    <property type="match status" value="1"/>
</dbReference>
<dbReference type="PIRSF" id="PIRSF017082">
    <property type="entry name" value="YflP"/>
    <property type="match status" value="1"/>
</dbReference>
<organism evidence="3 4">
    <name type="scientific">Cupriavidus gilardii</name>
    <dbReference type="NCBI Taxonomy" id="82541"/>
    <lineage>
        <taxon>Bacteria</taxon>
        <taxon>Pseudomonadati</taxon>
        <taxon>Pseudomonadota</taxon>
        <taxon>Betaproteobacteria</taxon>
        <taxon>Burkholderiales</taxon>
        <taxon>Burkholderiaceae</taxon>
        <taxon>Cupriavidus</taxon>
    </lineage>
</organism>
<dbReference type="InterPro" id="IPR006311">
    <property type="entry name" value="TAT_signal"/>
</dbReference>
<protein>
    <submittedName>
        <fullName evidence="3">Tripartite tricarboxylate transporter substrate binding protein</fullName>
    </submittedName>
</protein>
<dbReference type="PANTHER" id="PTHR42928:SF5">
    <property type="entry name" value="BLR1237 PROTEIN"/>
    <property type="match status" value="1"/>
</dbReference>
<dbReference type="Gene3D" id="3.40.190.150">
    <property type="entry name" value="Bordetella uptake gene, domain 1"/>
    <property type="match status" value="1"/>
</dbReference>
<evidence type="ECO:0000256" key="1">
    <source>
        <dbReference type="ARBA" id="ARBA00006987"/>
    </source>
</evidence>
<keyword evidence="2" id="KW-0732">Signal</keyword>
<dbReference type="SUPFAM" id="SSF53850">
    <property type="entry name" value="Periplasmic binding protein-like II"/>
    <property type="match status" value="1"/>
</dbReference>
<dbReference type="InterPro" id="IPR005064">
    <property type="entry name" value="BUG"/>
</dbReference>
<evidence type="ECO:0000313" key="3">
    <source>
        <dbReference type="EMBL" id="NNH14002.1"/>
    </source>
</evidence>
<feature type="signal peptide" evidence="2">
    <location>
        <begin position="1"/>
        <end position="30"/>
    </location>
</feature>
<sequence length="340" mass="35552">MTTKPIPPFQRCRRSWLRAGLLALSAPLWAALAPAALAAYPDKPVRLVIPYPPGGATDVIGRIVAARLGESLGQQVVVENRGGAGGNIGAEAVAKSAPDGYTLLMGALTSHSTMATLEKGRLRYDLLKDFVPVMVVGSVPLVVVVNPQLPVTTLQQLIQYGKANPGKLNYASSGAGAPQRMAAEIFRKEAGIDMVHVPYKGSGPAMTDLVAGQVNMMVETVPAAQPFIKSGQLRPVAVAASKRISMLPDVPAAGESGMPALDVSSTFGVLAPAGTPAPVVQRLNAALAKMLEMPAVKAQLLQQGVYALPATTPDKAAERLRDEVSRWQKVITDAGIESDS</sequence>
<dbReference type="PROSITE" id="PS51318">
    <property type="entry name" value="TAT"/>
    <property type="match status" value="1"/>
</dbReference>
<dbReference type="AlphaFoldDB" id="A0A849BEX5"/>
<dbReference type="Proteomes" id="UP000542973">
    <property type="component" value="Unassembled WGS sequence"/>
</dbReference>
<name>A0A849BEX5_9BURK</name>
<comment type="caution">
    <text evidence="3">The sequence shown here is derived from an EMBL/GenBank/DDBJ whole genome shotgun (WGS) entry which is preliminary data.</text>
</comment>
<dbReference type="PANTHER" id="PTHR42928">
    <property type="entry name" value="TRICARBOXYLATE-BINDING PROTEIN"/>
    <property type="match status" value="1"/>
</dbReference>
<evidence type="ECO:0000313" key="4">
    <source>
        <dbReference type="Proteomes" id="UP000542973"/>
    </source>
</evidence>
<dbReference type="Gene3D" id="3.40.190.10">
    <property type="entry name" value="Periplasmic binding protein-like II"/>
    <property type="match status" value="1"/>
</dbReference>
<dbReference type="EMBL" id="JABEMD010000070">
    <property type="protein sequence ID" value="NNH14002.1"/>
    <property type="molecule type" value="Genomic_DNA"/>
</dbReference>
<feature type="chain" id="PRO_5032660393" evidence="2">
    <location>
        <begin position="31"/>
        <end position="340"/>
    </location>
</feature>
<reference evidence="3 4" key="1">
    <citation type="submission" date="2020-05" db="EMBL/GenBank/DDBJ databases">
        <title>MicrobeNet Type strains.</title>
        <authorList>
            <person name="Nicholson A.C."/>
        </authorList>
    </citation>
    <scope>NUCLEOTIDE SEQUENCE [LARGE SCALE GENOMIC DNA]</scope>
    <source>
        <strain evidence="3 4">ATCC 700815</strain>
    </source>
</reference>
<accession>A0A849BEX5</accession>